<keyword evidence="1" id="KW-0812">Transmembrane</keyword>
<organism evidence="2 3">
    <name type="scientific">Parelaphostrongylus tenuis</name>
    <name type="common">Meningeal worm</name>
    <dbReference type="NCBI Taxonomy" id="148309"/>
    <lineage>
        <taxon>Eukaryota</taxon>
        <taxon>Metazoa</taxon>
        <taxon>Ecdysozoa</taxon>
        <taxon>Nematoda</taxon>
        <taxon>Chromadorea</taxon>
        <taxon>Rhabditida</taxon>
        <taxon>Rhabditina</taxon>
        <taxon>Rhabditomorpha</taxon>
        <taxon>Strongyloidea</taxon>
        <taxon>Metastrongylidae</taxon>
        <taxon>Parelaphostrongylus</taxon>
    </lineage>
</organism>
<keyword evidence="1" id="KW-1133">Transmembrane helix</keyword>
<keyword evidence="3" id="KW-1185">Reference proteome</keyword>
<name>A0AAD5R5K5_PARTN</name>
<comment type="caution">
    <text evidence="2">The sequence shown here is derived from an EMBL/GenBank/DDBJ whole genome shotgun (WGS) entry which is preliminary data.</text>
</comment>
<evidence type="ECO:0000313" key="2">
    <source>
        <dbReference type="EMBL" id="KAJ1370006.1"/>
    </source>
</evidence>
<keyword evidence="1" id="KW-0472">Membrane</keyword>
<evidence type="ECO:0000256" key="1">
    <source>
        <dbReference type="SAM" id="Phobius"/>
    </source>
</evidence>
<evidence type="ECO:0000313" key="3">
    <source>
        <dbReference type="Proteomes" id="UP001196413"/>
    </source>
</evidence>
<dbReference type="EMBL" id="JAHQIW010006713">
    <property type="protein sequence ID" value="KAJ1370006.1"/>
    <property type="molecule type" value="Genomic_DNA"/>
</dbReference>
<dbReference type="AlphaFoldDB" id="A0AAD5R5K5"/>
<dbReference type="Proteomes" id="UP001196413">
    <property type="component" value="Unassembled WGS sequence"/>
</dbReference>
<sequence>MGGMPTSHRVDGVFLFFMICLACSKMGVPKFSKIRDYRRSQSHVGAINGSYIANRHYELSWLQRAVQVNLKVGIPWTTNQ</sequence>
<reference evidence="2" key="1">
    <citation type="submission" date="2021-06" db="EMBL/GenBank/DDBJ databases">
        <title>Parelaphostrongylus tenuis whole genome reference sequence.</title>
        <authorList>
            <person name="Garwood T.J."/>
            <person name="Larsen P.A."/>
            <person name="Fountain-Jones N.M."/>
            <person name="Garbe J.R."/>
            <person name="Macchietto M.G."/>
            <person name="Kania S.A."/>
            <person name="Gerhold R.W."/>
            <person name="Richards J.E."/>
            <person name="Wolf T.M."/>
        </authorList>
    </citation>
    <scope>NUCLEOTIDE SEQUENCE</scope>
    <source>
        <strain evidence="2">MNPRO001-30</strain>
        <tissue evidence="2">Meninges</tissue>
    </source>
</reference>
<gene>
    <name evidence="2" type="ORF">KIN20_031634</name>
</gene>
<proteinExistence type="predicted"/>
<accession>A0AAD5R5K5</accession>
<feature type="transmembrane region" description="Helical" evidence="1">
    <location>
        <begin position="12"/>
        <end position="28"/>
    </location>
</feature>
<protein>
    <submittedName>
        <fullName evidence="2">Uncharacterized protein</fullName>
    </submittedName>
</protein>